<reference evidence="1 2" key="1">
    <citation type="submission" date="2018-10" db="EMBL/GenBank/DDBJ databases">
        <title>Anaerotruncus faecis sp. nov., isolated from human feces.</title>
        <authorList>
            <person name="Wang Y.-J."/>
        </authorList>
    </citation>
    <scope>NUCLEOTIDE SEQUENCE [LARGE SCALE GENOMIC DNA]</scope>
    <source>
        <strain evidence="1 2">22A2-44</strain>
    </source>
</reference>
<proteinExistence type="predicted"/>
<protein>
    <submittedName>
        <fullName evidence="1">Uncharacterized protein</fullName>
    </submittedName>
</protein>
<name>A0A498CNF3_9FIRM</name>
<dbReference type="Proteomes" id="UP000276301">
    <property type="component" value="Unassembled WGS sequence"/>
</dbReference>
<gene>
    <name evidence="1" type="ORF">D4A47_06255</name>
</gene>
<accession>A0A498CNF3</accession>
<keyword evidence="2" id="KW-1185">Reference proteome</keyword>
<sequence length="113" mass="12553">MLIYDADISMIRGDSESITVSCKNPDGSDHPFSEGDKVYLTVKTDAYQKDPVMQKTVTAFADGKAVIEITPEDTKQLDFGAYKYDVQLTYASGRVTTIIPPSSFRVMEEITDE</sequence>
<dbReference type="RefSeq" id="WP_121586611.1">
    <property type="nucleotide sequence ID" value="NZ_RCHT01000007.1"/>
</dbReference>
<dbReference type="AlphaFoldDB" id="A0A498CNF3"/>
<organism evidence="1 2">
    <name type="scientific">Anaerotruncus massiliensis</name>
    <name type="common">ex Liu et al. 2021</name>
    <dbReference type="NCBI Taxonomy" id="2321404"/>
    <lineage>
        <taxon>Bacteria</taxon>
        <taxon>Bacillati</taxon>
        <taxon>Bacillota</taxon>
        <taxon>Clostridia</taxon>
        <taxon>Eubacteriales</taxon>
        <taxon>Oscillospiraceae</taxon>
        <taxon>Anaerotruncus</taxon>
    </lineage>
</organism>
<evidence type="ECO:0000313" key="2">
    <source>
        <dbReference type="Proteomes" id="UP000276301"/>
    </source>
</evidence>
<comment type="caution">
    <text evidence="1">The sequence shown here is derived from an EMBL/GenBank/DDBJ whole genome shotgun (WGS) entry which is preliminary data.</text>
</comment>
<evidence type="ECO:0000313" key="1">
    <source>
        <dbReference type="EMBL" id="RLL12125.1"/>
    </source>
</evidence>
<dbReference type="EMBL" id="RCHT01000007">
    <property type="protein sequence ID" value="RLL12125.1"/>
    <property type="molecule type" value="Genomic_DNA"/>
</dbReference>